<sequence length="1043" mass="116266">MPSREFSHRQLFHLLHRRCKSLRHLKAIHAHATVHGLTSLYPSPILAKLIYTLTLLLPTAINHRASLPAAATASAGYALSLFHAIPFPSAFPYNLLMRVHTLLSSPLSALLLFACMRRSAVPPDLHTFPFALKACTRLRHPALARAVHCQAIVFGFADDLYVRNTLISTYSSCYSMTEARTIFDECPSLRDVVSYNILIDGYVKAGQTEHARNLFDGMPERDVVSWGTLLAGYTRMGEFEAAVMLFDRMLEIGEKPDDVALVSVLSCCAQLGKLDIGEAIHEYIKNNRAKLNVYLSTALVDMYAKCGCVGVALEIFESTPWKNLFTWNAIIVGLAMHGDGKKSLEYFNRMSDVGVQPDGVTCLGVLVACSHAGLVEMARSFFSEMESGYGVERELKHYGSMTDLLGRAGLIKEAMKMIEGMPMKADAYVWGGVLAGCRIHGNIEIAEIAAKHLLELDPDNSGIFSIMADIYANNRRWEDVGRIRKLMSEKGVKMNVACNRYEQAAAYYGMSVSVEALGKSLAKLQIATQIAGEDAGSANRPDGLPIPVSSDDSFPPSAAVEPAQPRESVDSASCSCIVDSTSCWELKLGFVICLPEDLEGCRVRCMERHFQGMYLTLIEESLRQAVHQRGCIKCGKEAITFEYHKYCLMPRGKSLRAATFKFFWGGRLIFGPDARSLVLTINLIAVPVILFAIFVSQKLVHEFQHQFGNLIIAIAIMFAAYNITLLLLTSGRDPGIVPRNANPPEPTDIVSPGTSTEWSGSHGAPALPQTKDVFVNGTFVKVKYCNTCMLYRPPRCSHCSICNNCVERFDHHCPWVGQCIGRRNYRLFFMFVSSTTLLCLYVFAFCWVNLKKIMDVHECNLWAAVAKSPVSGILIIYTFIAAWFVGGLTSFHIYLICTNQTTYENFRYRYDSKMNPYNRGCFQNVKEVLLSEVPKSMNNFRAKVKEDSTRFASSHSMGRAISPDVPKTSYDLEVGAKRHTVVAEELEDIQSQFECGASARCDLQPPHPSWTDDKDHWEITNDIEALEAEFRMENTYGHRGNIH</sequence>
<keyword evidence="3 9" id="KW-0812">Transmembrane</keyword>
<reference evidence="11 12" key="1">
    <citation type="submission" date="2020-08" db="EMBL/GenBank/DDBJ databases">
        <title>Plant Genome Project.</title>
        <authorList>
            <person name="Zhang R.-G."/>
        </authorList>
    </citation>
    <scope>NUCLEOTIDE SEQUENCE [LARGE SCALE GENOMIC DNA]</scope>
    <source>
        <tissue evidence="11">Rhizome</tissue>
    </source>
</reference>
<feature type="transmembrane region" description="Helical" evidence="9">
    <location>
        <begin position="677"/>
        <end position="695"/>
    </location>
</feature>
<evidence type="ECO:0000256" key="7">
    <source>
        <dbReference type="PROSITE-ProRule" id="PRU00708"/>
    </source>
</evidence>
<evidence type="ECO:0000256" key="8">
    <source>
        <dbReference type="SAM" id="MobiDB-lite"/>
    </source>
</evidence>
<feature type="repeat" description="PPR" evidence="7">
    <location>
        <begin position="323"/>
        <end position="357"/>
    </location>
</feature>
<dbReference type="Pfam" id="PF01535">
    <property type="entry name" value="PPR"/>
    <property type="match status" value="3"/>
</dbReference>
<dbReference type="Pfam" id="PF13041">
    <property type="entry name" value="PPR_2"/>
    <property type="match status" value="1"/>
</dbReference>
<dbReference type="Pfam" id="PF20431">
    <property type="entry name" value="E_motif"/>
    <property type="match status" value="1"/>
</dbReference>
<evidence type="ECO:0000256" key="4">
    <source>
        <dbReference type="ARBA" id="ARBA00022737"/>
    </source>
</evidence>
<dbReference type="GO" id="GO:0003723">
    <property type="term" value="F:RNA binding"/>
    <property type="evidence" value="ECO:0007669"/>
    <property type="project" value="InterPro"/>
</dbReference>
<protein>
    <recommendedName>
        <fullName evidence="10">Palmitoyltransferase DHHC domain-containing protein</fullName>
    </recommendedName>
</protein>
<dbReference type="Pfam" id="PF01529">
    <property type="entry name" value="DHHC"/>
    <property type="match status" value="1"/>
</dbReference>
<dbReference type="AlphaFoldDB" id="A0A8J5F465"/>
<gene>
    <name evidence="11" type="ORF">ZIOFF_061536</name>
</gene>
<evidence type="ECO:0000256" key="5">
    <source>
        <dbReference type="ARBA" id="ARBA00022989"/>
    </source>
</evidence>
<dbReference type="PROSITE" id="PS50216">
    <property type="entry name" value="DHHC"/>
    <property type="match status" value="1"/>
</dbReference>
<dbReference type="FunFam" id="1.25.40.10:FF:000348">
    <property type="entry name" value="Pentatricopeptide repeat-containing protein chloroplastic"/>
    <property type="match status" value="1"/>
</dbReference>
<feature type="repeat" description="PPR" evidence="7">
    <location>
        <begin position="222"/>
        <end position="256"/>
    </location>
</feature>
<evidence type="ECO:0000313" key="12">
    <source>
        <dbReference type="Proteomes" id="UP000734854"/>
    </source>
</evidence>
<dbReference type="InterPro" id="IPR046960">
    <property type="entry name" value="PPR_At4g14850-like_plant"/>
</dbReference>
<comment type="similarity">
    <text evidence="2">Belongs to the DHHC palmitoyltransferase family.</text>
</comment>
<dbReference type="FunFam" id="1.25.40.10:FF:000090">
    <property type="entry name" value="Pentatricopeptide repeat-containing protein, chloroplastic"/>
    <property type="match status" value="1"/>
</dbReference>
<evidence type="ECO:0000256" key="1">
    <source>
        <dbReference type="ARBA" id="ARBA00004141"/>
    </source>
</evidence>
<dbReference type="InterPro" id="IPR002885">
    <property type="entry name" value="PPR_rpt"/>
</dbReference>
<evidence type="ECO:0000256" key="2">
    <source>
        <dbReference type="ARBA" id="ARBA00008574"/>
    </source>
</evidence>
<dbReference type="Pfam" id="PF12854">
    <property type="entry name" value="PPR_1"/>
    <property type="match status" value="1"/>
</dbReference>
<keyword evidence="5 9" id="KW-1133">Transmembrane helix</keyword>
<dbReference type="GO" id="GO:0016409">
    <property type="term" value="F:palmitoyltransferase activity"/>
    <property type="evidence" value="ECO:0007669"/>
    <property type="project" value="InterPro"/>
</dbReference>
<dbReference type="InterPro" id="IPR011990">
    <property type="entry name" value="TPR-like_helical_dom_sf"/>
</dbReference>
<dbReference type="SUPFAM" id="SSF48452">
    <property type="entry name" value="TPR-like"/>
    <property type="match status" value="1"/>
</dbReference>
<feature type="region of interest" description="Disordered" evidence="8">
    <location>
        <begin position="535"/>
        <end position="565"/>
    </location>
</feature>
<keyword evidence="4" id="KW-0677">Repeat</keyword>
<dbReference type="InterPro" id="IPR046848">
    <property type="entry name" value="E_motif"/>
</dbReference>
<dbReference type="PANTHER" id="PTHR47926">
    <property type="entry name" value="PENTATRICOPEPTIDE REPEAT-CONTAINING PROTEIN"/>
    <property type="match status" value="1"/>
</dbReference>
<feature type="repeat" description="PPR" evidence="7">
    <location>
        <begin position="191"/>
        <end position="221"/>
    </location>
</feature>
<dbReference type="GO" id="GO:0009451">
    <property type="term" value="P:RNA modification"/>
    <property type="evidence" value="ECO:0007669"/>
    <property type="project" value="InterPro"/>
</dbReference>
<feature type="transmembrane region" description="Helical" evidence="9">
    <location>
        <begin position="870"/>
        <end position="897"/>
    </location>
</feature>
<dbReference type="PANTHER" id="PTHR47926:SF436">
    <property type="entry name" value="PENTATRICOPEPTIDE REPEAT-CONTAINING PROTEIN ELI1, CHLOROPLASTIC-LIKE ISOFORM X2"/>
    <property type="match status" value="1"/>
</dbReference>
<keyword evidence="6 9" id="KW-0472">Membrane</keyword>
<feature type="transmembrane region" description="Helical" evidence="9">
    <location>
        <begin position="707"/>
        <end position="729"/>
    </location>
</feature>
<dbReference type="Proteomes" id="UP000734854">
    <property type="component" value="Unassembled WGS sequence"/>
</dbReference>
<comment type="caution">
    <text evidence="11">The sequence shown here is derived from an EMBL/GenBank/DDBJ whole genome shotgun (WGS) entry which is preliminary data.</text>
</comment>
<dbReference type="Gene3D" id="1.25.40.10">
    <property type="entry name" value="Tetratricopeptide repeat domain"/>
    <property type="match status" value="3"/>
</dbReference>
<evidence type="ECO:0000259" key="10">
    <source>
        <dbReference type="Pfam" id="PF01529"/>
    </source>
</evidence>
<dbReference type="NCBIfam" id="TIGR00756">
    <property type="entry name" value="PPR"/>
    <property type="match status" value="3"/>
</dbReference>
<keyword evidence="12" id="KW-1185">Reference proteome</keyword>
<feature type="domain" description="Palmitoyltransferase DHHC" evidence="10">
    <location>
        <begin position="782"/>
        <end position="907"/>
    </location>
</feature>
<evidence type="ECO:0000313" key="11">
    <source>
        <dbReference type="EMBL" id="KAG6478104.1"/>
    </source>
</evidence>
<comment type="subcellular location">
    <subcellularLocation>
        <location evidence="1">Membrane</location>
        <topology evidence="1">Multi-pass membrane protein</topology>
    </subcellularLocation>
</comment>
<proteinExistence type="inferred from homology"/>
<evidence type="ECO:0000256" key="6">
    <source>
        <dbReference type="ARBA" id="ARBA00023136"/>
    </source>
</evidence>
<dbReference type="InterPro" id="IPR001594">
    <property type="entry name" value="Palmitoyltrfase_DHHC"/>
</dbReference>
<dbReference type="PROSITE" id="PS51375">
    <property type="entry name" value="PPR"/>
    <property type="match status" value="3"/>
</dbReference>
<dbReference type="EMBL" id="JACMSC010000017">
    <property type="protein sequence ID" value="KAG6478104.1"/>
    <property type="molecule type" value="Genomic_DNA"/>
</dbReference>
<organism evidence="11 12">
    <name type="scientific">Zingiber officinale</name>
    <name type="common">Ginger</name>
    <name type="synonym">Amomum zingiber</name>
    <dbReference type="NCBI Taxonomy" id="94328"/>
    <lineage>
        <taxon>Eukaryota</taxon>
        <taxon>Viridiplantae</taxon>
        <taxon>Streptophyta</taxon>
        <taxon>Embryophyta</taxon>
        <taxon>Tracheophyta</taxon>
        <taxon>Spermatophyta</taxon>
        <taxon>Magnoliopsida</taxon>
        <taxon>Liliopsida</taxon>
        <taxon>Zingiberales</taxon>
        <taxon>Zingiberaceae</taxon>
        <taxon>Zingiber</taxon>
    </lineage>
</organism>
<name>A0A8J5F465_ZINOF</name>
<dbReference type="GO" id="GO:0016020">
    <property type="term" value="C:membrane"/>
    <property type="evidence" value="ECO:0007669"/>
    <property type="project" value="UniProtKB-SubCell"/>
</dbReference>
<accession>A0A8J5F465</accession>
<feature type="transmembrane region" description="Helical" evidence="9">
    <location>
        <begin position="827"/>
        <end position="850"/>
    </location>
</feature>
<evidence type="ECO:0000256" key="9">
    <source>
        <dbReference type="SAM" id="Phobius"/>
    </source>
</evidence>
<evidence type="ECO:0000256" key="3">
    <source>
        <dbReference type="ARBA" id="ARBA00022692"/>
    </source>
</evidence>